<proteinExistence type="predicted"/>
<evidence type="ECO:0000256" key="1">
    <source>
        <dbReference type="SAM" id="MobiDB-lite"/>
    </source>
</evidence>
<sequence>MRRKKGATSHLGNMLVESPDHQPYTSRVEALGIHIMKRRQCK</sequence>
<evidence type="ECO:0000313" key="2">
    <source>
        <dbReference type="EMBL" id="EDM10198.1"/>
    </source>
</evidence>
<gene>
    <name evidence="2" type="primary">Gtf2h2_predicted</name>
    <name evidence="2" type="ORF">rCG_44566</name>
</gene>
<protein>
    <submittedName>
        <fullName evidence="2">General transcription factor II H, polypeptide 2 (Predicted), isoform CRA_a</fullName>
    </submittedName>
</protein>
<dbReference type="Proteomes" id="UP000234681">
    <property type="component" value="Chromosome 2"/>
</dbReference>
<reference evidence="3" key="1">
    <citation type="submission" date="2005-09" db="EMBL/GenBank/DDBJ databases">
        <authorList>
            <person name="Mural R.J."/>
            <person name="Li P.W."/>
            <person name="Adams M.D."/>
            <person name="Amanatides P.G."/>
            <person name="Baden-Tillson H."/>
            <person name="Barnstead M."/>
            <person name="Chin S.H."/>
            <person name="Dew I."/>
            <person name="Evans C.A."/>
            <person name="Ferriera S."/>
            <person name="Flanigan M."/>
            <person name="Fosler C."/>
            <person name="Glodek A."/>
            <person name="Gu Z."/>
            <person name="Holt R.A."/>
            <person name="Jennings D."/>
            <person name="Kraft C.L."/>
            <person name="Lu F."/>
            <person name="Nguyen T."/>
            <person name="Nusskern D.R."/>
            <person name="Pfannkoch C.M."/>
            <person name="Sitter C."/>
            <person name="Sutton G.G."/>
            <person name="Venter J.C."/>
            <person name="Wang Z."/>
            <person name="Woodage T."/>
            <person name="Zheng X.H."/>
            <person name="Zhong F."/>
        </authorList>
    </citation>
    <scope>NUCLEOTIDE SEQUENCE [LARGE SCALE GENOMIC DNA]</scope>
    <source>
        <strain>BN</strain>
        <strain evidence="3">Sprague-Dawley</strain>
    </source>
</reference>
<accession>A6I590</accession>
<organism evidence="2 3">
    <name type="scientific">Rattus norvegicus</name>
    <name type="common">Rat</name>
    <dbReference type="NCBI Taxonomy" id="10116"/>
    <lineage>
        <taxon>Eukaryota</taxon>
        <taxon>Metazoa</taxon>
        <taxon>Chordata</taxon>
        <taxon>Craniata</taxon>
        <taxon>Vertebrata</taxon>
        <taxon>Euteleostomi</taxon>
        <taxon>Mammalia</taxon>
        <taxon>Eutheria</taxon>
        <taxon>Euarchontoglires</taxon>
        <taxon>Glires</taxon>
        <taxon>Rodentia</taxon>
        <taxon>Myomorpha</taxon>
        <taxon>Muroidea</taxon>
        <taxon>Muridae</taxon>
        <taxon>Murinae</taxon>
        <taxon>Rattus</taxon>
    </lineage>
</organism>
<dbReference type="AlphaFoldDB" id="A6I590"/>
<dbReference type="EMBL" id="CH473955">
    <property type="protein sequence ID" value="EDM10198.1"/>
    <property type="molecule type" value="Genomic_DNA"/>
</dbReference>
<name>A6I590_RAT</name>
<feature type="region of interest" description="Disordered" evidence="1">
    <location>
        <begin position="1"/>
        <end position="20"/>
    </location>
</feature>
<evidence type="ECO:0000313" key="3">
    <source>
        <dbReference type="Proteomes" id="UP000234681"/>
    </source>
</evidence>